<keyword evidence="2" id="KW-1185">Reference proteome</keyword>
<accession>A0AAV7LFV0</accession>
<dbReference type="AlphaFoldDB" id="A0AAV7LFV0"/>
<dbReference type="EMBL" id="JANPWB010000015">
    <property type="protein sequence ID" value="KAJ1088248.1"/>
    <property type="molecule type" value="Genomic_DNA"/>
</dbReference>
<name>A0AAV7LFV0_PLEWA</name>
<reference evidence="1" key="1">
    <citation type="journal article" date="2022" name="bioRxiv">
        <title>Sequencing and chromosome-scale assembly of the giantPleurodeles waltlgenome.</title>
        <authorList>
            <person name="Brown T."/>
            <person name="Elewa A."/>
            <person name="Iarovenko S."/>
            <person name="Subramanian E."/>
            <person name="Araus A.J."/>
            <person name="Petzold A."/>
            <person name="Susuki M."/>
            <person name="Suzuki K.-i.T."/>
            <person name="Hayashi T."/>
            <person name="Toyoda A."/>
            <person name="Oliveira C."/>
            <person name="Osipova E."/>
            <person name="Leigh N.D."/>
            <person name="Simon A."/>
            <person name="Yun M.H."/>
        </authorList>
    </citation>
    <scope>NUCLEOTIDE SEQUENCE</scope>
    <source>
        <strain evidence="1">20211129_DDA</strain>
        <tissue evidence="1">Liver</tissue>
    </source>
</reference>
<gene>
    <name evidence="1" type="ORF">NDU88_001406</name>
</gene>
<protein>
    <submittedName>
        <fullName evidence="1">Uncharacterized protein</fullName>
    </submittedName>
</protein>
<evidence type="ECO:0000313" key="1">
    <source>
        <dbReference type="EMBL" id="KAJ1088248.1"/>
    </source>
</evidence>
<sequence>MRAIELRPLEIQGSRFYLETKAIQVSKDAVRVDGGKWWSRRSVAKVREREEVNDDNETKMVDDTMKHKSINCSVPLRYEHATGAGGRNVIVDDLWQEVLENESGDVDNIPNKCSQGNHETDCQRPRKESRRLKYLDDYVVCFMMATYI</sequence>
<organism evidence="1 2">
    <name type="scientific">Pleurodeles waltl</name>
    <name type="common">Iberian ribbed newt</name>
    <dbReference type="NCBI Taxonomy" id="8319"/>
    <lineage>
        <taxon>Eukaryota</taxon>
        <taxon>Metazoa</taxon>
        <taxon>Chordata</taxon>
        <taxon>Craniata</taxon>
        <taxon>Vertebrata</taxon>
        <taxon>Euteleostomi</taxon>
        <taxon>Amphibia</taxon>
        <taxon>Batrachia</taxon>
        <taxon>Caudata</taxon>
        <taxon>Salamandroidea</taxon>
        <taxon>Salamandridae</taxon>
        <taxon>Pleurodelinae</taxon>
        <taxon>Pleurodeles</taxon>
    </lineage>
</organism>
<dbReference type="Proteomes" id="UP001066276">
    <property type="component" value="Chromosome 11"/>
</dbReference>
<comment type="caution">
    <text evidence="1">The sequence shown here is derived from an EMBL/GenBank/DDBJ whole genome shotgun (WGS) entry which is preliminary data.</text>
</comment>
<evidence type="ECO:0000313" key="2">
    <source>
        <dbReference type="Proteomes" id="UP001066276"/>
    </source>
</evidence>
<proteinExistence type="predicted"/>